<gene>
    <name evidence="1" type="ORF">DKT77_12555</name>
</gene>
<dbReference type="OrthoDB" id="7659063at2"/>
<dbReference type="Proteomes" id="UP000245680">
    <property type="component" value="Unassembled WGS sequence"/>
</dbReference>
<name>A0A2V2LAX4_9RHOB</name>
<keyword evidence="2" id="KW-1185">Reference proteome</keyword>
<organism evidence="1 2">
    <name type="scientific">Meridianimarinicoccus roseus</name>
    <dbReference type="NCBI Taxonomy" id="2072018"/>
    <lineage>
        <taxon>Bacteria</taxon>
        <taxon>Pseudomonadati</taxon>
        <taxon>Pseudomonadota</taxon>
        <taxon>Alphaproteobacteria</taxon>
        <taxon>Rhodobacterales</taxon>
        <taxon>Paracoccaceae</taxon>
        <taxon>Meridianimarinicoccus</taxon>
    </lineage>
</organism>
<dbReference type="AlphaFoldDB" id="A0A2V2LAX4"/>
<evidence type="ECO:0000313" key="1">
    <source>
        <dbReference type="EMBL" id="PWR02362.1"/>
    </source>
</evidence>
<dbReference type="EMBL" id="QGKU01000038">
    <property type="protein sequence ID" value="PWR02362.1"/>
    <property type="molecule type" value="Genomic_DNA"/>
</dbReference>
<accession>A0A2V2LAX4</accession>
<dbReference type="RefSeq" id="WP_109812031.1">
    <property type="nucleotide sequence ID" value="NZ_QGKU01000038.1"/>
</dbReference>
<dbReference type="PROSITE" id="PS51257">
    <property type="entry name" value="PROKAR_LIPOPROTEIN"/>
    <property type="match status" value="1"/>
</dbReference>
<protein>
    <submittedName>
        <fullName evidence="1">Uncharacterized protein</fullName>
    </submittedName>
</protein>
<reference evidence="1 2" key="1">
    <citation type="submission" date="2018-05" db="EMBL/GenBank/DDBJ databases">
        <title>Rhodobacteraceae gen. nov., sp. nov. isolated from sea water.</title>
        <authorList>
            <person name="Ren Y."/>
        </authorList>
    </citation>
    <scope>NUCLEOTIDE SEQUENCE [LARGE SCALE GENOMIC DNA]</scope>
    <source>
        <strain evidence="1 2">TG-679</strain>
    </source>
</reference>
<comment type="caution">
    <text evidence="1">The sequence shown here is derived from an EMBL/GenBank/DDBJ whole genome shotgun (WGS) entry which is preliminary data.</text>
</comment>
<proteinExistence type="predicted"/>
<evidence type="ECO:0000313" key="2">
    <source>
        <dbReference type="Proteomes" id="UP000245680"/>
    </source>
</evidence>
<sequence>MKSRHLAQGSLVLVLGGCSPSFDQGGRGTERAEAPVPEAVIQIAAPYQDLATARLRTEDGCYWYLHSGPVETTLLPLRTVEGRPICTASSPAVSG</sequence>